<accession>C1BMP7</accession>
<evidence type="ECO:0000313" key="3">
    <source>
        <dbReference type="EMBL" id="ACO10300.1"/>
    </source>
</evidence>
<feature type="region of interest" description="Disordered" evidence="1">
    <location>
        <begin position="134"/>
        <end position="191"/>
    </location>
</feature>
<dbReference type="InterPro" id="IPR001849">
    <property type="entry name" value="PH_domain"/>
</dbReference>
<feature type="domain" description="PH" evidence="2">
    <location>
        <begin position="15"/>
        <end position="113"/>
    </location>
</feature>
<evidence type="ECO:0000256" key="1">
    <source>
        <dbReference type="SAM" id="MobiDB-lite"/>
    </source>
</evidence>
<dbReference type="EMBL" id="BT075876">
    <property type="protein sequence ID" value="ACO10300.1"/>
    <property type="molecule type" value="mRNA"/>
</dbReference>
<dbReference type="Gene3D" id="2.30.29.30">
    <property type="entry name" value="Pleckstrin-homology domain (PH domain)/Phosphotyrosine-binding domain (PTB)"/>
    <property type="match status" value="1"/>
</dbReference>
<dbReference type="SMART" id="SM00233">
    <property type="entry name" value="PH"/>
    <property type="match status" value="1"/>
</dbReference>
<dbReference type="InterPro" id="IPR011993">
    <property type="entry name" value="PH-like_dom_sf"/>
</dbReference>
<dbReference type="AlphaFoldDB" id="C1BMP7"/>
<feature type="compositionally biased region" description="Basic and acidic residues" evidence="1">
    <location>
        <begin position="134"/>
        <end position="145"/>
    </location>
</feature>
<evidence type="ECO:0000259" key="2">
    <source>
        <dbReference type="PROSITE" id="PS50003"/>
    </source>
</evidence>
<dbReference type="SUPFAM" id="SSF50729">
    <property type="entry name" value="PH domain-like"/>
    <property type="match status" value="1"/>
</dbReference>
<name>C1BMP7_CALRO</name>
<dbReference type="Pfam" id="PF00169">
    <property type="entry name" value="PH"/>
    <property type="match status" value="1"/>
</dbReference>
<sequence>MRWNSNEILDYSHQVPDWEGKMSFKSVLAGVSDPGGGFKERYFKLKGNLLFYSREGQDPLGLIVLENVASVQREIKEASMFSITFLCQKKFIFWVARSSSVEPWVDILSKASYEHQRHLLADLRLRISQRTGRDPLRGTMFEKRSLKAPAQPSPPPRSKNKKAHLPNNSPLGRPKASFKSHIDPNQDLIQF</sequence>
<gene>
    <name evidence="3" type="primary">PKHJ1</name>
</gene>
<protein>
    <submittedName>
        <fullName evidence="3">Pleckstrin homology domain-containing family J member 1</fullName>
    </submittedName>
</protein>
<proteinExistence type="evidence at transcript level"/>
<dbReference type="PROSITE" id="PS50003">
    <property type="entry name" value="PH_DOMAIN"/>
    <property type="match status" value="1"/>
</dbReference>
<reference evidence="3" key="1">
    <citation type="submission" date="2009-03" db="EMBL/GenBank/DDBJ databases">
        <title>Caligus rogercresseyi ESTs and full-length cDNAs.</title>
        <authorList>
            <person name="Yasuike M."/>
            <person name="von Schalburg K."/>
            <person name="Cooper G."/>
            <person name="Leong J."/>
            <person name="Jones S.R.M."/>
            <person name="Koop B.F."/>
        </authorList>
    </citation>
    <scope>NUCLEOTIDE SEQUENCE</scope>
    <source>
        <tissue evidence="3">Whole tissue</tissue>
    </source>
</reference>
<organism evidence="3">
    <name type="scientific">Caligus rogercresseyi</name>
    <name type="common">Sea louse</name>
    <dbReference type="NCBI Taxonomy" id="217165"/>
    <lineage>
        <taxon>Eukaryota</taxon>
        <taxon>Metazoa</taxon>
        <taxon>Ecdysozoa</taxon>
        <taxon>Arthropoda</taxon>
        <taxon>Crustacea</taxon>
        <taxon>Multicrustacea</taxon>
        <taxon>Hexanauplia</taxon>
        <taxon>Copepoda</taxon>
        <taxon>Siphonostomatoida</taxon>
        <taxon>Caligidae</taxon>
        <taxon>Caligus</taxon>
    </lineage>
</organism>